<evidence type="ECO:0000313" key="1">
    <source>
        <dbReference type="EMBL" id="CAG9856056.1"/>
    </source>
</evidence>
<protein>
    <submittedName>
        <fullName evidence="1">Uncharacterized protein</fullName>
    </submittedName>
</protein>
<gene>
    <name evidence="1" type="ORF">PHYEVI_LOCUS2483</name>
</gene>
<evidence type="ECO:0000313" key="2">
    <source>
        <dbReference type="Proteomes" id="UP001153712"/>
    </source>
</evidence>
<reference evidence="1" key="1">
    <citation type="submission" date="2022-01" db="EMBL/GenBank/DDBJ databases">
        <authorList>
            <person name="King R."/>
        </authorList>
    </citation>
    <scope>NUCLEOTIDE SEQUENCE</scope>
</reference>
<proteinExistence type="predicted"/>
<dbReference type="EMBL" id="OU900104">
    <property type="protein sequence ID" value="CAG9856056.1"/>
    <property type="molecule type" value="Genomic_DNA"/>
</dbReference>
<name>A0A9N9XKK7_PHYSR</name>
<dbReference type="AlphaFoldDB" id="A0A9N9XKK7"/>
<organism evidence="1 2">
    <name type="scientific">Phyllotreta striolata</name>
    <name type="common">Striped flea beetle</name>
    <name type="synonym">Crioceris striolata</name>
    <dbReference type="NCBI Taxonomy" id="444603"/>
    <lineage>
        <taxon>Eukaryota</taxon>
        <taxon>Metazoa</taxon>
        <taxon>Ecdysozoa</taxon>
        <taxon>Arthropoda</taxon>
        <taxon>Hexapoda</taxon>
        <taxon>Insecta</taxon>
        <taxon>Pterygota</taxon>
        <taxon>Neoptera</taxon>
        <taxon>Endopterygota</taxon>
        <taxon>Coleoptera</taxon>
        <taxon>Polyphaga</taxon>
        <taxon>Cucujiformia</taxon>
        <taxon>Chrysomeloidea</taxon>
        <taxon>Chrysomelidae</taxon>
        <taxon>Galerucinae</taxon>
        <taxon>Alticini</taxon>
        <taxon>Phyllotreta</taxon>
    </lineage>
</organism>
<accession>A0A9N9XKK7</accession>
<sequence length="43" mass="4794">MQRNLLLNDSLPTGTRPYNFVILLTATSFRGRANGMSAKNKQP</sequence>
<dbReference type="Proteomes" id="UP001153712">
    <property type="component" value="Chromosome 11"/>
</dbReference>
<keyword evidence="2" id="KW-1185">Reference proteome</keyword>